<evidence type="ECO:0000256" key="1">
    <source>
        <dbReference type="SAM" id="MobiDB-lite"/>
    </source>
</evidence>
<proteinExistence type="predicted"/>
<dbReference type="OrthoDB" id="413361at2759"/>
<protein>
    <submittedName>
        <fullName evidence="3">Retrovirus-related Pol polyprotein from transposon TNT 1-94</fullName>
    </submittedName>
</protein>
<comment type="caution">
    <text evidence="3">The sequence shown here is derived from an EMBL/GenBank/DDBJ whole genome shotgun (WGS) entry which is preliminary data.</text>
</comment>
<dbReference type="AlphaFoldDB" id="A0A4Y2FKW0"/>
<dbReference type="GO" id="GO:0003676">
    <property type="term" value="F:nucleic acid binding"/>
    <property type="evidence" value="ECO:0007669"/>
    <property type="project" value="InterPro"/>
</dbReference>
<dbReference type="Pfam" id="PF25597">
    <property type="entry name" value="SH3_retrovirus"/>
    <property type="match status" value="1"/>
</dbReference>
<dbReference type="EMBL" id="BGPR01096160">
    <property type="protein sequence ID" value="GBM41095.1"/>
    <property type="molecule type" value="Genomic_DNA"/>
</dbReference>
<feature type="domain" description="Integrase catalytic" evidence="2">
    <location>
        <begin position="271"/>
        <end position="436"/>
    </location>
</feature>
<sequence>MTRARVIQLLDEFFGTKSQPGEDVGIFLCRVKTAASRLQEAGHKVDDLYLGFQMIRYLPQEFQLTVQQIYRWKDGEFTVGKIETELILEANQLQLMNQDLEKTETVFLSSASTSRKSSAVPGGADASGNKWYQKEDGKVFVKQNKTTKRLEKKDAHFVGSKGKIHVYNKDWNKLFLAVRRENLYFFKSTKYITPKPKEINSVNNITSKTKSESMKILHERFCHINNEYLVKTNENNCVRGLPSLTDYRSHSIPCKFAKSMRVSFKKTGAVRSKRPLELLQMDLCGPMPALSQGGNKYFFTIIDDYSRKVTVFPINKKTDVFQTFLRFQRHAERFLGRKIVSVKTDGGLEFCNKDLDNFLEQQGINHEKTNPYTPDQNGVAERYNLTALDGVKTLLKSSGVAQKFWDEALLCFTYTWNRVCHKDGNKTPFEKYSGKKPSVLHLKPFGCLAYVGVPKQIRKKLDMRAKLGIMIGYALHTKSYRIWLRDENKLIETINVRFDENTKGVDASQNSNQYTEFNFTISNYSDDEDDFDTVMDSLSGRLIPETSSESPSTSREEPSASTDSSLIPCLEMKWIRKIGREVTGAGIYYGIEGIATRLKSFNEIERGENTKSEKLTDSAEGQLEANVVEVKIPTCYQQAIRSRKASEWCDAMDREINVMIERKVWDLIYPPENAKVLENRWVYTLKRDENNRVVRFKAWLVAQ</sequence>
<dbReference type="SUPFAM" id="SSF53098">
    <property type="entry name" value="Ribonuclease H-like"/>
    <property type="match status" value="1"/>
</dbReference>
<dbReference type="Gene3D" id="3.30.420.10">
    <property type="entry name" value="Ribonuclease H-like superfamily/Ribonuclease H"/>
    <property type="match status" value="1"/>
</dbReference>
<dbReference type="PROSITE" id="PS50994">
    <property type="entry name" value="INTEGRASE"/>
    <property type="match status" value="1"/>
</dbReference>
<evidence type="ECO:0000259" key="2">
    <source>
        <dbReference type="PROSITE" id="PS50994"/>
    </source>
</evidence>
<evidence type="ECO:0000313" key="3">
    <source>
        <dbReference type="EMBL" id="GBM41095.1"/>
    </source>
</evidence>
<feature type="compositionally biased region" description="Low complexity" evidence="1">
    <location>
        <begin position="544"/>
        <end position="553"/>
    </location>
</feature>
<dbReference type="PANTHER" id="PTHR42648">
    <property type="entry name" value="TRANSPOSASE, PUTATIVE-RELATED"/>
    <property type="match status" value="1"/>
</dbReference>
<name>A0A4Y2FKW0_ARAVE</name>
<dbReference type="InterPro" id="IPR012337">
    <property type="entry name" value="RNaseH-like_sf"/>
</dbReference>
<organism evidence="3 4">
    <name type="scientific">Araneus ventricosus</name>
    <name type="common">Orbweaver spider</name>
    <name type="synonym">Epeira ventricosa</name>
    <dbReference type="NCBI Taxonomy" id="182803"/>
    <lineage>
        <taxon>Eukaryota</taxon>
        <taxon>Metazoa</taxon>
        <taxon>Ecdysozoa</taxon>
        <taxon>Arthropoda</taxon>
        <taxon>Chelicerata</taxon>
        <taxon>Arachnida</taxon>
        <taxon>Araneae</taxon>
        <taxon>Araneomorphae</taxon>
        <taxon>Entelegynae</taxon>
        <taxon>Araneoidea</taxon>
        <taxon>Araneidae</taxon>
        <taxon>Araneus</taxon>
    </lineage>
</organism>
<accession>A0A4Y2FKW0</accession>
<gene>
    <name evidence="3" type="primary">POLX_2019</name>
    <name evidence="3" type="ORF">AVEN_224768_1</name>
</gene>
<dbReference type="InterPro" id="IPR039537">
    <property type="entry name" value="Retrotran_Ty1/copia-like"/>
</dbReference>
<dbReference type="Proteomes" id="UP000499080">
    <property type="component" value="Unassembled WGS sequence"/>
</dbReference>
<evidence type="ECO:0000313" key="4">
    <source>
        <dbReference type="Proteomes" id="UP000499080"/>
    </source>
</evidence>
<feature type="non-terminal residue" evidence="3">
    <location>
        <position position="703"/>
    </location>
</feature>
<dbReference type="InterPro" id="IPR001584">
    <property type="entry name" value="Integrase_cat-core"/>
</dbReference>
<keyword evidence="4" id="KW-1185">Reference proteome</keyword>
<dbReference type="Pfam" id="PF00665">
    <property type="entry name" value="rve"/>
    <property type="match status" value="1"/>
</dbReference>
<dbReference type="InterPro" id="IPR057670">
    <property type="entry name" value="SH3_retrovirus"/>
</dbReference>
<feature type="region of interest" description="Disordered" evidence="1">
    <location>
        <begin position="542"/>
        <end position="564"/>
    </location>
</feature>
<dbReference type="InterPro" id="IPR036397">
    <property type="entry name" value="RNaseH_sf"/>
</dbReference>
<reference evidence="3 4" key="1">
    <citation type="journal article" date="2019" name="Sci. Rep.">
        <title>Orb-weaving spider Araneus ventricosus genome elucidates the spidroin gene catalogue.</title>
        <authorList>
            <person name="Kono N."/>
            <person name="Nakamura H."/>
            <person name="Ohtoshi R."/>
            <person name="Moran D.A.P."/>
            <person name="Shinohara A."/>
            <person name="Yoshida Y."/>
            <person name="Fujiwara M."/>
            <person name="Mori M."/>
            <person name="Tomita M."/>
            <person name="Arakawa K."/>
        </authorList>
    </citation>
    <scope>NUCLEOTIDE SEQUENCE [LARGE SCALE GENOMIC DNA]</scope>
</reference>
<dbReference type="GO" id="GO:0015074">
    <property type="term" value="P:DNA integration"/>
    <property type="evidence" value="ECO:0007669"/>
    <property type="project" value="InterPro"/>
</dbReference>
<dbReference type="PANTHER" id="PTHR42648:SF24">
    <property type="entry name" value="INTEGRASE CATALYTIC DOMAIN-CONTAINING PROTEIN"/>
    <property type="match status" value="1"/>
</dbReference>